<organism evidence="2 3">
    <name type="scientific">Schizopora paradoxa</name>
    <dbReference type="NCBI Taxonomy" id="27342"/>
    <lineage>
        <taxon>Eukaryota</taxon>
        <taxon>Fungi</taxon>
        <taxon>Dikarya</taxon>
        <taxon>Basidiomycota</taxon>
        <taxon>Agaricomycotina</taxon>
        <taxon>Agaricomycetes</taxon>
        <taxon>Hymenochaetales</taxon>
        <taxon>Schizoporaceae</taxon>
        <taxon>Schizopora</taxon>
    </lineage>
</organism>
<keyword evidence="3" id="KW-1185">Reference proteome</keyword>
<sequence length="91" mass="10064">MASRFVDVEAGADGDSDDTDGLSDDELFGVDPDLLSDDEQITPTGSRHSDGHCNSDLSISDNFHAVAEETARLYRDRARMSRERQIPICYL</sequence>
<accession>A0A0H2RGJ6</accession>
<evidence type="ECO:0000313" key="2">
    <source>
        <dbReference type="EMBL" id="KLO04056.1"/>
    </source>
</evidence>
<gene>
    <name evidence="2" type="ORF">SCHPADRAFT_948027</name>
</gene>
<feature type="region of interest" description="Disordered" evidence="1">
    <location>
        <begin position="1"/>
        <end position="53"/>
    </location>
</feature>
<name>A0A0H2RGJ6_9AGAM</name>
<dbReference type="EMBL" id="KQ086747">
    <property type="protein sequence ID" value="KLO04056.1"/>
    <property type="molecule type" value="Genomic_DNA"/>
</dbReference>
<protein>
    <submittedName>
        <fullName evidence="2">Uncharacterized protein</fullName>
    </submittedName>
</protein>
<proteinExistence type="predicted"/>
<dbReference type="InParanoid" id="A0A0H2RGJ6"/>
<evidence type="ECO:0000256" key="1">
    <source>
        <dbReference type="SAM" id="MobiDB-lite"/>
    </source>
</evidence>
<dbReference type="Proteomes" id="UP000053477">
    <property type="component" value="Unassembled WGS sequence"/>
</dbReference>
<evidence type="ECO:0000313" key="3">
    <source>
        <dbReference type="Proteomes" id="UP000053477"/>
    </source>
</evidence>
<dbReference type="AlphaFoldDB" id="A0A0H2RGJ6"/>
<reference evidence="2 3" key="1">
    <citation type="submission" date="2015-04" db="EMBL/GenBank/DDBJ databases">
        <title>Complete genome sequence of Schizopora paradoxa KUC8140, a cosmopolitan wood degrader in East Asia.</title>
        <authorList>
            <consortium name="DOE Joint Genome Institute"/>
            <person name="Min B."/>
            <person name="Park H."/>
            <person name="Jang Y."/>
            <person name="Kim J.-J."/>
            <person name="Kim K.H."/>
            <person name="Pangilinan J."/>
            <person name="Lipzen A."/>
            <person name="Riley R."/>
            <person name="Grigoriev I.V."/>
            <person name="Spatafora J.W."/>
            <person name="Choi I.-G."/>
        </authorList>
    </citation>
    <scope>NUCLEOTIDE SEQUENCE [LARGE SCALE GENOMIC DNA]</scope>
    <source>
        <strain evidence="2 3">KUC8140</strain>
    </source>
</reference>
<feature type="compositionally biased region" description="Acidic residues" evidence="1">
    <location>
        <begin position="10"/>
        <end position="40"/>
    </location>
</feature>